<organism evidence="1">
    <name type="scientific">Fagus sylvatica</name>
    <name type="common">Beechnut</name>
    <dbReference type="NCBI Taxonomy" id="28930"/>
    <lineage>
        <taxon>Eukaryota</taxon>
        <taxon>Viridiplantae</taxon>
        <taxon>Streptophyta</taxon>
        <taxon>Embryophyta</taxon>
        <taxon>Tracheophyta</taxon>
        <taxon>Spermatophyta</taxon>
        <taxon>Magnoliopsida</taxon>
        <taxon>eudicotyledons</taxon>
        <taxon>Gunneridae</taxon>
        <taxon>Pentapetalae</taxon>
        <taxon>rosids</taxon>
        <taxon>fabids</taxon>
        <taxon>Fagales</taxon>
        <taxon>Fagaceae</taxon>
        <taxon>Fagus</taxon>
    </lineage>
</organism>
<protein>
    <submittedName>
        <fullName evidence="1">Uncharacterized protein</fullName>
    </submittedName>
</protein>
<accession>A0A2N9GUH9</accession>
<evidence type="ECO:0000313" key="1">
    <source>
        <dbReference type="EMBL" id="SPD03163.1"/>
    </source>
</evidence>
<gene>
    <name evidence="1" type="ORF">FSB_LOCUS31045</name>
</gene>
<dbReference type="AlphaFoldDB" id="A0A2N9GUH9"/>
<name>A0A2N9GUH9_FAGSY</name>
<proteinExistence type="predicted"/>
<dbReference type="EMBL" id="OIVN01002381">
    <property type="protein sequence ID" value="SPD03163.1"/>
    <property type="molecule type" value="Genomic_DNA"/>
</dbReference>
<sequence length="73" mass="8278">MDFLLSLIGLRDGFLVGFFDDGMRVSDLVLNSSDFYRVSAGLWVSRLIEGTPSNLHCTISLICWRETPLIQIR</sequence>
<reference evidence="1" key="1">
    <citation type="submission" date="2018-02" db="EMBL/GenBank/DDBJ databases">
        <authorList>
            <person name="Cohen D.B."/>
            <person name="Kent A.D."/>
        </authorList>
    </citation>
    <scope>NUCLEOTIDE SEQUENCE</scope>
</reference>